<dbReference type="Proteomes" id="UP001627154">
    <property type="component" value="Unassembled WGS sequence"/>
</dbReference>
<accession>A0ABD2XKB8</accession>
<evidence type="ECO:0000313" key="1">
    <source>
        <dbReference type="EMBL" id="KAL3405252.1"/>
    </source>
</evidence>
<sequence length="129" mass="15000">MLNPTYFCPEFQRVTFLFEASARIEKGAALNPAQLCMGHLRNSNWTDKRINKSLYTCIIKRFNIHSKICHPSCHTRISVFNNKPLIHWSPKMHLPVRKVEVAILWLCGTKQICSQSKKIKLSSTLFNHF</sequence>
<dbReference type="EMBL" id="JBJJXI010000021">
    <property type="protein sequence ID" value="KAL3405252.1"/>
    <property type="molecule type" value="Genomic_DNA"/>
</dbReference>
<comment type="caution">
    <text evidence="1">The sequence shown here is derived from an EMBL/GenBank/DDBJ whole genome shotgun (WGS) entry which is preliminary data.</text>
</comment>
<gene>
    <name evidence="1" type="ORF">TKK_002288</name>
</gene>
<name>A0ABD2XKB8_9HYME</name>
<protein>
    <submittedName>
        <fullName evidence="1">Uncharacterized protein</fullName>
    </submittedName>
</protein>
<evidence type="ECO:0000313" key="2">
    <source>
        <dbReference type="Proteomes" id="UP001627154"/>
    </source>
</evidence>
<proteinExistence type="predicted"/>
<keyword evidence="2" id="KW-1185">Reference proteome</keyword>
<reference evidence="1 2" key="1">
    <citation type="journal article" date="2024" name="bioRxiv">
        <title>A reference genome for Trichogramma kaykai: A tiny desert-dwelling parasitoid wasp with competing sex-ratio distorters.</title>
        <authorList>
            <person name="Culotta J."/>
            <person name="Lindsey A.R."/>
        </authorList>
    </citation>
    <scope>NUCLEOTIDE SEQUENCE [LARGE SCALE GENOMIC DNA]</scope>
    <source>
        <strain evidence="1 2">KSX58</strain>
    </source>
</reference>
<organism evidence="1 2">
    <name type="scientific">Trichogramma kaykai</name>
    <dbReference type="NCBI Taxonomy" id="54128"/>
    <lineage>
        <taxon>Eukaryota</taxon>
        <taxon>Metazoa</taxon>
        <taxon>Ecdysozoa</taxon>
        <taxon>Arthropoda</taxon>
        <taxon>Hexapoda</taxon>
        <taxon>Insecta</taxon>
        <taxon>Pterygota</taxon>
        <taxon>Neoptera</taxon>
        <taxon>Endopterygota</taxon>
        <taxon>Hymenoptera</taxon>
        <taxon>Apocrita</taxon>
        <taxon>Proctotrupomorpha</taxon>
        <taxon>Chalcidoidea</taxon>
        <taxon>Trichogrammatidae</taxon>
        <taxon>Trichogramma</taxon>
    </lineage>
</organism>
<dbReference type="AlphaFoldDB" id="A0ABD2XKB8"/>